<gene>
    <name evidence="2" type="ORF">ACFSOY_18395</name>
</gene>
<evidence type="ECO:0000256" key="1">
    <source>
        <dbReference type="SAM" id="Phobius"/>
    </source>
</evidence>
<evidence type="ECO:0008006" key="4">
    <source>
        <dbReference type="Google" id="ProtNLM"/>
    </source>
</evidence>
<comment type="caution">
    <text evidence="2">The sequence shown here is derived from an EMBL/GenBank/DDBJ whole genome shotgun (WGS) entry which is preliminary data.</text>
</comment>
<proteinExistence type="predicted"/>
<keyword evidence="1" id="KW-0812">Transmembrane</keyword>
<evidence type="ECO:0000313" key="2">
    <source>
        <dbReference type="EMBL" id="MFD2171937.1"/>
    </source>
</evidence>
<feature type="transmembrane region" description="Helical" evidence="1">
    <location>
        <begin position="59"/>
        <end position="83"/>
    </location>
</feature>
<keyword evidence="1" id="KW-0472">Membrane</keyword>
<evidence type="ECO:0000313" key="3">
    <source>
        <dbReference type="Proteomes" id="UP001597343"/>
    </source>
</evidence>
<name>A0ABW5A135_9BACL</name>
<keyword evidence="1" id="KW-1133">Transmembrane helix</keyword>
<protein>
    <recommendedName>
        <fullName evidence="4">DUF4190 domain-containing protein</fullName>
    </recommendedName>
</protein>
<keyword evidence="3" id="KW-1185">Reference proteome</keyword>
<dbReference type="EMBL" id="JBHUIO010000011">
    <property type="protein sequence ID" value="MFD2171937.1"/>
    <property type="molecule type" value="Genomic_DNA"/>
</dbReference>
<organism evidence="2 3">
    <name type="scientific">Tumebacillus lipolyticus</name>
    <dbReference type="NCBI Taxonomy" id="1280370"/>
    <lineage>
        <taxon>Bacteria</taxon>
        <taxon>Bacillati</taxon>
        <taxon>Bacillota</taxon>
        <taxon>Bacilli</taxon>
        <taxon>Bacillales</taxon>
        <taxon>Alicyclobacillaceae</taxon>
        <taxon>Tumebacillus</taxon>
    </lineage>
</organism>
<dbReference type="Proteomes" id="UP001597343">
    <property type="component" value="Unassembled WGS sequence"/>
</dbReference>
<accession>A0ABW5A135</accession>
<dbReference type="RefSeq" id="WP_386049171.1">
    <property type="nucleotide sequence ID" value="NZ_JBHUIO010000011.1"/>
</dbReference>
<feature type="transmembrane region" description="Helical" evidence="1">
    <location>
        <begin position="20"/>
        <end position="47"/>
    </location>
</feature>
<sequence>MEERLPSLNEQRKDPKIFVILGWVFTVIALFTLPFLFGPAAIIMGAFAIKRGAKANGIWIIVLSALLLLLYVVVTVLAISFFMNLPTAP</sequence>
<reference evidence="3" key="1">
    <citation type="journal article" date="2019" name="Int. J. Syst. Evol. Microbiol.">
        <title>The Global Catalogue of Microorganisms (GCM) 10K type strain sequencing project: providing services to taxonomists for standard genome sequencing and annotation.</title>
        <authorList>
            <consortium name="The Broad Institute Genomics Platform"/>
            <consortium name="The Broad Institute Genome Sequencing Center for Infectious Disease"/>
            <person name="Wu L."/>
            <person name="Ma J."/>
        </authorList>
    </citation>
    <scope>NUCLEOTIDE SEQUENCE [LARGE SCALE GENOMIC DNA]</scope>
    <source>
        <strain evidence="3">CGMCC 1.13574</strain>
    </source>
</reference>